<evidence type="ECO:0000313" key="1">
    <source>
        <dbReference type="EMBL" id="QKF93542.1"/>
    </source>
</evidence>
<proteinExistence type="predicted"/>
<organism evidence="1 2">
    <name type="scientific">Fadolivirus FV1/VV64</name>
    <dbReference type="NCBI Taxonomy" id="3070911"/>
    <lineage>
        <taxon>Viruses</taxon>
        <taxon>Varidnaviria</taxon>
        <taxon>Bamfordvirae</taxon>
        <taxon>Nucleocytoviricota</taxon>
        <taxon>Megaviricetes</taxon>
        <taxon>Imitervirales</taxon>
        <taxon>Mimiviridae</taxon>
        <taxon>Klosneuvirinae</taxon>
        <taxon>Fadolivirus</taxon>
        <taxon>Fadolivirus algeromassiliense</taxon>
    </lineage>
</organism>
<name>A0A7D3R0A6_9VIRU</name>
<accession>A0A7D3R0A6</accession>
<gene>
    <name evidence="1" type="ORF">Fadolivirus_1_84</name>
</gene>
<reference evidence="1 2" key="1">
    <citation type="submission" date="2020-04" db="EMBL/GenBank/DDBJ databases">
        <title>Advantages and limits of metagenomic assembly and binning of a giant virus.</title>
        <authorList>
            <person name="Schulz F."/>
            <person name="Andreani J."/>
            <person name="Francis R."/>
            <person name="Boudjemaa H."/>
            <person name="Bou Khalil J.Y."/>
            <person name="Lee J."/>
            <person name="La Scola B."/>
            <person name="Woyke T."/>
        </authorList>
    </citation>
    <scope>NUCLEOTIDE SEQUENCE [LARGE SCALE GENOMIC DNA]</scope>
    <source>
        <strain evidence="1 2">FV1/VV64</strain>
    </source>
</reference>
<dbReference type="EMBL" id="MT418680">
    <property type="protein sequence ID" value="QKF93542.1"/>
    <property type="molecule type" value="Genomic_DNA"/>
</dbReference>
<sequence>MTYYIDVKSSDYMDVKPPNYNQKQISFTDWNSNRRNEKASNATVFTTKFLDELYKTTSNDRVVDISIRNFSMVQDRETNDGIKLIHIQYKLCIRIDCLGTVQIYKINNVNKFTKSEFSIKELKLVDTSSLVNNANDLVQKVLHLITLK</sequence>
<keyword evidence="2" id="KW-1185">Reference proteome</keyword>
<protein>
    <submittedName>
        <fullName evidence="1">Uncharacterized protein</fullName>
    </submittedName>
</protein>
<evidence type="ECO:0000313" key="2">
    <source>
        <dbReference type="Proteomes" id="UP001162001"/>
    </source>
</evidence>
<dbReference type="Proteomes" id="UP001162001">
    <property type="component" value="Segment"/>
</dbReference>